<dbReference type="AlphaFoldDB" id="A0A398D9S5"/>
<dbReference type="InterPro" id="IPR013985">
    <property type="entry name" value="Ald_Fedxn_OxRdtase_dom3"/>
</dbReference>
<dbReference type="Pfam" id="PF02730">
    <property type="entry name" value="AFOR_N"/>
    <property type="match status" value="1"/>
</dbReference>
<evidence type="ECO:0000256" key="4">
    <source>
        <dbReference type="ARBA" id="ARBA00022723"/>
    </source>
</evidence>
<comment type="caution">
    <text evidence="10">The sequence shown here is derived from an EMBL/GenBank/DDBJ whole genome shotgun (WGS) entry which is preliminary data.</text>
</comment>
<evidence type="ECO:0000256" key="6">
    <source>
        <dbReference type="ARBA" id="ARBA00023004"/>
    </source>
</evidence>
<dbReference type="InterPro" id="IPR036021">
    <property type="entry name" value="Tungsten_al_ferr_oxy-like_C"/>
</dbReference>
<evidence type="ECO:0000256" key="7">
    <source>
        <dbReference type="ARBA" id="ARBA00023014"/>
    </source>
</evidence>
<keyword evidence="4" id="KW-0479">Metal-binding</keyword>
<organism evidence="10 11">
    <name type="scientific">Candidatus Cryosericum hinesii</name>
    <dbReference type="NCBI Taxonomy" id="2290915"/>
    <lineage>
        <taxon>Bacteria</taxon>
        <taxon>Pseudomonadati</taxon>
        <taxon>Caldisericota/Cryosericota group</taxon>
        <taxon>Candidatus Cryosericota</taxon>
        <taxon>Candidatus Cryosericia</taxon>
        <taxon>Candidatus Cryosericales</taxon>
        <taxon>Candidatus Cryosericaceae</taxon>
        <taxon>Candidatus Cryosericum</taxon>
    </lineage>
</organism>
<gene>
    <name evidence="10" type="ORF">SMC3_07035</name>
</gene>
<dbReference type="Gene3D" id="3.60.9.10">
    <property type="entry name" value="Aldehyde ferredoxin oxidoreductase, N-terminal domain"/>
    <property type="match status" value="1"/>
</dbReference>
<dbReference type="InterPro" id="IPR036503">
    <property type="entry name" value="Ald_Fedxn_OxRdtase_N_sf"/>
</dbReference>
<dbReference type="Gene3D" id="1.10.569.10">
    <property type="entry name" value="Aldehyde Ferredoxin Oxidoreductase Protein, subunit A, domain 2"/>
    <property type="match status" value="1"/>
</dbReference>
<reference evidence="10 11" key="1">
    <citation type="submission" date="2018-09" db="EMBL/GenBank/DDBJ databases">
        <title>Discovery and Ecogenomic Context for Candidatus Cryosericales, a Global Caldiserica Order Active in Thawing Permafrost.</title>
        <authorList>
            <person name="Martinez M.A."/>
            <person name="Woodcroft B.J."/>
            <person name="Ignacio Espinoza J.C."/>
            <person name="Zayed A."/>
            <person name="Singleton C.M."/>
            <person name="Boyd J."/>
            <person name="Li Y.-F."/>
            <person name="Purvine S."/>
            <person name="Maughan H."/>
            <person name="Hodgkins S.B."/>
            <person name="Anderson D."/>
            <person name="Sederholm M."/>
            <person name="Temperton B."/>
            <person name="Saleska S.R."/>
            <person name="Tyson G.W."/>
            <person name="Rich V.I."/>
        </authorList>
    </citation>
    <scope>NUCLEOTIDE SEQUENCE [LARGE SCALE GENOMIC DNA]</scope>
    <source>
        <strain evidence="10 11">SMC3</strain>
    </source>
</reference>
<evidence type="ECO:0000259" key="9">
    <source>
        <dbReference type="SMART" id="SM00790"/>
    </source>
</evidence>
<dbReference type="SUPFAM" id="SSF56228">
    <property type="entry name" value="Aldehyde ferredoxin oxidoreductase, N-terminal domain"/>
    <property type="match status" value="1"/>
</dbReference>
<keyword evidence="3" id="KW-0004">4Fe-4S</keyword>
<comment type="cofactor">
    <cofactor evidence="1">
        <name>[4Fe-4S] cluster</name>
        <dbReference type="ChEBI" id="CHEBI:49883"/>
    </cofactor>
</comment>
<dbReference type="SUPFAM" id="SSF48310">
    <property type="entry name" value="Aldehyde ferredoxin oxidoreductase, C-terminal domains"/>
    <property type="match status" value="1"/>
</dbReference>
<comment type="similarity">
    <text evidence="2">Belongs to the AOR/FOR family.</text>
</comment>
<dbReference type="GO" id="GO:0046872">
    <property type="term" value="F:metal ion binding"/>
    <property type="evidence" value="ECO:0007669"/>
    <property type="project" value="UniProtKB-KW"/>
</dbReference>
<dbReference type="EMBL" id="QXIW01000031">
    <property type="protein sequence ID" value="RIE12142.1"/>
    <property type="molecule type" value="Genomic_DNA"/>
</dbReference>
<evidence type="ECO:0000313" key="11">
    <source>
        <dbReference type="Proteomes" id="UP000266042"/>
    </source>
</evidence>
<dbReference type="Proteomes" id="UP000266042">
    <property type="component" value="Unassembled WGS sequence"/>
</dbReference>
<keyword evidence="5" id="KW-0560">Oxidoreductase</keyword>
<evidence type="ECO:0000256" key="3">
    <source>
        <dbReference type="ARBA" id="ARBA00022485"/>
    </source>
</evidence>
<evidence type="ECO:0000256" key="5">
    <source>
        <dbReference type="ARBA" id="ARBA00023002"/>
    </source>
</evidence>
<evidence type="ECO:0000313" key="10">
    <source>
        <dbReference type="EMBL" id="RIE12142.1"/>
    </source>
</evidence>
<dbReference type="InterPro" id="IPR013983">
    <property type="entry name" value="Ald_Fedxn_OxRdtase_N"/>
</dbReference>
<protein>
    <submittedName>
        <fullName evidence="10">Aldehyde ferredoxin oxidoreductase</fullName>
    </submittedName>
</protein>
<proteinExistence type="inferred from homology"/>
<dbReference type="Gene3D" id="1.10.599.10">
    <property type="entry name" value="Aldehyde Ferredoxin Oxidoreductase Protein, subunit A, domain 3"/>
    <property type="match status" value="1"/>
</dbReference>
<dbReference type="InterPro" id="IPR013984">
    <property type="entry name" value="Ald_Fedxn_OxRdtase_dom2"/>
</dbReference>
<dbReference type="GO" id="GO:0009055">
    <property type="term" value="F:electron transfer activity"/>
    <property type="evidence" value="ECO:0007669"/>
    <property type="project" value="InterPro"/>
</dbReference>
<accession>A0A398D9S5</accession>
<dbReference type="InterPro" id="IPR051919">
    <property type="entry name" value="W-dependent_AOR"/>
</dbReference>
<evidence type="ECO:0000256" key="8">
    <source>
        <dbReference type="ARBA" id="ARBA00049934"/>
    </source>
</evidence>
<dbReference type="GO" id="GO:0051539">
    <property type="term" value="F:4 iron, 4 sulfur cluster binding"/>
    <property type="evidence" value="ECO:0007669"/>
    <property type="project" value="UniProtKB-KW"/>
</dbReference>
<dbReference type="SMART" id="SM00790">
    <property type="entry name" value="AFOR_N"/>
    <property type="match status" value="1"/>
</dbReference>
<dbReference type="RefSeq" id="WP_119086926.1">
    <property type="nucleotide sequence ID" value="NZ_QXIV01000008.1"/>
</dbReference>
<dbReference type="GO" id="GO:0016625">
    <property type="term" value="F:oxidoreductase activity, acting on the aldehyde or oxo group of donors, iron-sulfur protein as acceptor"/>
    <property type="evidence" value="ECO:0007669"/>
    <property type="project" value="InterPro"/>
</dbReference>
<feature type="domain" description="Aldehyde ferredoxin oxidoreductase N-terminal" evidence="9">
    <location>
        <begin position="6"/>
        <end position="208"/>
    </location>
</feature>
<dbReference type="PANTHER" id="PTHR30038">
    <property type="entry name" value="ALDEHYDE FERREDOXIN OXIDOREDUCTASE"/>
    <property type="match status" value="1"/>
</dbReference>
<keyword evidence="7" id="KW-0411">Iron-sulfur</keyword>
<keyword evidence="6" id="KW-0408">Iron</keyword>
<evidence type="ECO:0000256" key="2">
    <source>
        <dbReference type="ARBA" id="ARBA00011032"/>
    </source>
</evidence>
<evidence type="ECO:0000256" key="1">
    <source>
        <dbReference type="ARBA" id="ARBA00001966"/>
    </source>
</evidence>
<comment type="cofactor">
    <cofactor evidence="8">
        <name>tungstopterin</name>
        <dbReference type="ChEBI" id="CHEBI:30402"/>
    </cofactor>
</comment>
<dbReference type="PANTHER" id="PTHR30038:SF0">
    <property type="entry name" value="TUNGSTEN-CONTAINING ALDEHYDE FERREDOXIN OXIDOREDUCTASE"/>
    <property type="match status" value="1"/>
</dbReference>
<dbReference type="Pfam" id="PF01314">
    <property type="entry name" value="AFOR_C"/>
    <property type="match status" value="1"/>
</dbReference>
<dbReference type="InterPro" id="IPR001203">
    <property type="entry name" value="OxRdtase_Ald_Fedxn_C"/>
</dbReference>
<sequence>MIDGGYQGKILRVNLTDHVVKEEALREDWAKRYIGGRGYGTRIICDEVDPKVDPLAPENKVVIATGPLDGTTAPSSGRVMVITKGPLNGTIACSNAGGYFGPMLKRTGYDMIILEGKSSEPVYLWINKGKVEFRDAKHLWGKLVNESDQLMREETHLEAETMEIGPAGEKMSMIANVMFNGHRASGRTGVGAVVGSKNLKGIVVRGNLGVTVADHDKFAEAVRATREILAQNPVASGGLPLYGTAVLVNIINSTGSMPVRNAQDAYLPEADKISGETLRTRNLVRNEGCSDCSIACGRVTAIKEGKYKGEHGGGPEWESIWSLGAMCGNSDLDAVTMANYLCDRYGLDTISAGSTVACAMELYEKGYMPAKDAPFPLRFGDADAVVESIRAMGEQKDEFGRLLAQGSYRLAEHYGHPELSMSVKKQEFPAYDPRGIKGIGLEYATSNRGACHVRGYTIAAEILSPGLDRLAYEGKAAVTKFLQDLTAALDSTGTCLFTTFGLQAKDLAQLYSAATGFDCDDKEFLKIGERIWNMEKLFNLKSGLTGKDDTLPPRILNEPIPSGPSKGEIEELDKMLGEYYSLRGWGKDSVPTKDRLKDLGLEDLS</sequence>
<name>A0A398D9S5_9BACT</name>